<protein>
    <submittedName>
        <fullName evidence="10">Transforming acidic coiled-coil-containing protein 1-like</fullName>
    </submittedName>
</protein>
<dbReference type="PANTHER" id="PTHR13924">
    <property type="entry name" value="TRANSFORMING ACIDIC COILED-COIL CONTAINING PROTEIN 1/2"/>
    <property type="match status" value="1"/>
</dbReference>
<evidence type="ECO:0000256" key="6">
    <source>
        <dbReference type="ARBA" id="ARBA00023212"/>
    </source>
</evidence>
<dbReference type="PANTHER" id="PTHR13924:SF10">
    <property type="entry name" value="TRANSFORMING ACIDIC COILED-COIL PROTEIN, ISOFORM K"/>
    <property type="match status" value="1"/>
</dbReference>
<dbReference type="GeneID" id="106475829"/>
<sequence length="211" mass="25005">MQELLYQEKLIRKDKEWNEQFKTMEKKKQILEKQLTYLKDVLAVNRAVTSELVRLVNSFLHQKENERIELGESNQDLTKERDQALEDLQSVESAFSDLHRRYEKTKGIMEGYKQNEEWTKQHLGEMQMKLKNQEQMYEELRNRTEEKLDSANLVIENTKRVTEAEKTALTVQLKKAEMRISSLENNLEHKTCENTKLSNICDELIAKVGKI</sequence>
<dbReference type="InterPro" id="IPR007707">
    <property type="entry name" value="TACC_C"/>
</dbReference>
<dbReference type="Proteomes" id="UP000694941">
    <property type="component" value="Unplaced"/>
</dbReference>
<evidence type="ECO:0000256" key="1">
    <source>
        <dbReference type="ARBA" id="ARBA00004245"/>
    </source>
</evidence>
<dbReference type="RefSeq" id="XP_013791956.2">
    <property type="nucleotide sequence ID" value="XM_013936502.2"/>
</dbReference>
<dbReference type="InterPro" id="IPR039915">
    <property type="entry name" value="TACC"/>
</dbReference>
<keyword evidence="4" id="KW-0597">Phosphoprotein</keyword>
<dbReference type="Gene3D" id="1.20.5.1700">
    <property type="match status" value="1"/>
</dbReference>
<evidence type="ECO:0000313" key="9">
    <source>
        <dbReference type="Proteomes" id="UP000694941"/>
    </source>
</evidence>
<evidence type="ECO:0000256" key="2">
    <source>
        <dbReference type="ARBA" id="ARBA00009423"/>
    </source>
</evidence>
<keyword evidence="6" id="KW-0206">Cytoskeleton</keyword>
<organism evidence="9 10">
    <name type="scientific">Limulus polyphemus</name>
    <name type="common">Atlantic horseshoe crab</name>
    <dbReference type="NCBI Taxonomy" id="6850"/>
    <lineage>
        <taxon>Eukaryota</taxon>
        <taxon>Metazoa</taxon>
        <taxon>Ecdysozoa</taxon>
        <taxon>Arthropoda</taxon>
        <taxon>Chelicerata</taxon>
        <taxon>Merostomata</taxon>
        <taxon>Xiphosura</taxon>
        <taxon>Limulidae</taxon>
        <taxon>Limulus</taxon>
    </lineage>
</organism>
<evidence type="ECO:0000256" key="3">
    <source>
        <dbReference type="ARBA" id="ARBA00022490"/>
    </source>
</evidence>
<comment type="similarity">
    <text evidence="2">Belongs to the TACC family.</text>
</comment>
<proteinExistence type="inferred from homology"/>
<accession>A0ABM1C080</accession>
<gene>
    <name evidence="10" type="primary">LOC106475829</name>
</gene>
<comment type="subcellular location">
    <subcellularLocation>
        <location evidence="1">Cytoplasm</location>
        <location evidence="1">Cytoskeleton</location>
    </subcellularLocation>
</comment>
<evidence type="ECO:0000256" key="7">
    <source>
        <dbReference type="SAM" id="Coils"/>
    </source>
</evidence>
<dbReference type="Pfam" id="PF05010">
    <property type="entry name" value="TACC_C"/>
    <property type="match status" value="1"/>
</dbReference>
<reference evidence="10" key="1">
    <citation type="submission" date="2025-08" db="UniProtKB">
        <authorList>
            <consortium name="RefSeq"/>
        </authorList>
    </citation>
    <scope>IDENTIFICATION</scope>
    <source>
        <tissue evidence="10">Muscle</tissue>
    </source>
</reference>
<evidence type="ECO:0000256" key="4">
    <source>
        <dbReference type="ARBA" id="ARBA00022553"/>
    </source>
</evidence>
<feature type="domain" description="Transforming acidic coiled-coil-containing protein C-terminal" evidence="8">
    <location>
        <begin position="16"/>
        <end position="205"/>
    </location>
</feature>
<keyword evidence="9" id="KW-1185">Reference proteome</keyword>
<evidence type="ECO:0000259" key="8">
    <source>
        <dbReference type="Pfam" id="PF05010"/>
    </source>
</evidence>
<keyword evidence="3" id="KW-0963">Cytoplasm</keyword>
<keyword evidence="5 7" id="KW-0175">Coiled coil</keyword>
<evidence type="ECO:0000256" key="5">
    <source>
        <dbReference type="ARBA" id="ARBA00023054"/>
    </source>
</evidence>
<feature type="coiled-coil region" evidence="7">
    <location>
        <begin position="123"/>
        <end position="193"/>
    </location>
</feature>
<evidence type="ECO:0000313" key="10">
    <source>
        <dbReference type="RefSeq" id="XP_013791956.2"/>
    </source>
</evidence>
<name>A0ABM1C080_LIMPO</name>
<feature type="coiled-coil region" evidence="7">
    <location>
        <begin position="60"/>
        <end position="94"/>
    </location>
</feature>